<keyword evidence="2" id="KW-0472">Membrane</keyword>
<keyword evidence="4" id="KW-1185">Reference proteome</keyword>
<feature type="transmembrane region" description="Helical" evidence="2">
    <location>
        <begin position="76"/>
        <end position="102"/>
    </location>
</feature>
<protein>
    <recommendedName>
        <fullName evidence="5">Transmembrane protein</fullName>
    </recommendedName>
</protein>
<keyword evidence="2" id="KW-1133">Transmembrane helix</keyword>
<name>A0A813Y6X3_9BILA</name>
<reference evidence="3" key="1">
    <citation type="submission" date="2021-02" db="EMBL/GenBank/DDBJ databases">
        <authorList>
            <person name="Nowell W R."/>
        </authorList>
    </citation>
    <scope>NUCLEOTIDE SEQUENCE</scope>
    <source>
        <strain evidence="3">Ploen Becks lab</strain>
    </source>
</reference>
<evidence type="ECO:0000313" key="4">
    <source>
        <dbReference type="Proteomes" id="UP000663879"/>
    </source>
</evidence>
<feature type="transmembrane region" description="Helical" evidence="2">
    <location>
        <begin position="12"/>
        <end position="30"/>
    </location>
</feature>
<comment type="caution">
    <text evidence="3">The sequence shown here is derived from an EMBL/GenBank/DDBJ whole genome shotgun (WGS) entry which is preliminary data.</text>
</comment>
<accession>A0A813Y6X3</accession>
<dbReference type="AlphaFoldDB" id="A0A813Y6X3"/>
<feature type="transmembrane region" description="Helical" evidence="2">
    <location>
        <begin position="114"/>
        <end position="137"/>
    </location>
</feature>
<evidence type="ECO:0000256" key="2">
    <source>
        <dbReference type="SAM" id="Phobius"/>
    </source>
</evidence>
<feature type="coiled-coil region" evidence="1">
    <location>
        <begin position="200"/>
        <end position="227"/>
    </location>
</feature>
<dbReference type="EMBL" id="CAJNOC010001607">
    <property type="protein sequence ID" value="CAF0878116.1"/>
    <property type="molecule type" value="Genomic_DNA"/>
</dbReference>
<evidence type="ECO:0000256" key="1">
    <source>
        <dbReference type="SAM" id="Coils"/>
    </source>
</evidence>
<evidence type="ECO:0008006" key="5">
    <source>
        <dbReference type="Google" id="ProtNLM"/>
    </source>
</evidence>
<keyword evidence="2" id="KW-0812">Transmembrane</keyword>
<gene>
    <name evidence="3" type="ORF">OXX778_LOCUS10275</name>
</gene>
<feature type="transmembrane region" description="Helical" evidence="2">
    <location>
        <begin position="143"/>
        <end position="162"/>
    </location>
</feature>
<sequence length="259" mass="29776">MMLMTKFGKFKLRLVATINLSVLLSLFNIASTTSNYWLKHTDHGITHYTGLLRSCHTASCFWRNGILNNEHSLWSILVRLFLLMGTLTNIFVVVLLIIAFVYKLNKKSKVTIRLMEWANFTLLSSFLLIFVGFIIFISNKFNYSMWLHAISMIILIITSNMLTRTFSSIYFQNTRLAHCNKSCDTAVSNAKLSMVVNQENECKAKSIENLNEKNEQVTDNKDLIEMNQIQNEQTQQITDNNVQLNDEVIDTNNGQQNNA</sequence>
<organism evidence="3 4">
    <name type="scientific">Brachionus calyciflorus</name>
    <dbReference type="NCBI Taxonomy" id="104777"/>
    <lineage>
        <taxon>Eukaryota</taxon>
        <taxon>Metazoa</taxon>
        <taxon>Spiralia</taxon>
        <taxon>Gnathifera</taxon>
        <taxon>Rotifera</taxon>
        <taxon>Eurotatoria</taxon>
        <taxon>Monogononta</taxon>
        <taxon>Pseudotrocha</taxon>
        <taxon>Ploima</taxon>
        <taxon>Brachionidae</taxon>
        <taxon>Brachionus</taxon>
    </lineage>
</organism>
<proteinExistence type="predicted"/>
<keyword evidence="1" id="KW-0175">Coiled coil</keyword>
<evidence type="ECO:0000313" key="3">
    <source>
        <dbReference type="EMBL" id="CAF0878116.1"/>
    </source>
</evidence>
<dbReference type="OrthoDB" id="10432510at2759"/>
<dbReference type="Proteomes" id="UP000663879">
    <property type="component" value="Unassembled WGS sequence"/>
</dbReference>